<gene>
    <name evidence="2" type="ORF">KC01_LOCUS21819</name>
</gene>
<evidence type="ECO:0000313" key="2">
    <source>
        <dbReference type="EMBL" id="CAL1592587.1"/>
    </source>
</evidence>
<reference evidence="2 3" key="1">
    <citation type="submission" date="2024-04" db="EMBL/GenBank/DDBJ databases">
        <authorList>
            <person name="Waldvogel A.-M."/>
            <person name="Schoenle A."/>
        </authorList>
    </citation>
    <scope>NUCLEOTIDE SEQUENCE [LARGE SCALE GENOMIC DNA]</scope>
</reference>
<protein>
    <submittedName>
        <fullName evidence="2">Uncharacterized protein</fullName>
    </submittedName>
</protein>
<dbReference type="Proteomes" id="UP001497482">
    <property type="component" value="Chromosome 2"/>
</dbReference>
<feature type="compositionally biased region" description="Basic and acidic residues" evidence="1">
    <location>
        <begin position="62"/>
        <end position="78"/>
    </location>
</feature>
<feature type="region of interest" description="Disordered" evidence="1">
    <location>
        <begin position="1"/>
        <end position="21"/>
    </location>
</feature>
<accession>A0AAV2KZM3</accession>
<sequence length="93" mass="10469">MAVEHRAHSARRRSSTPSRPLIKVLFEELPEGTPGRQLQGSTHRSILFNSSVEIPAPPDLTPSERAESRGWHRSRGDQLNRPSRGGNNRQSDY</sequence>
<feature type="region of interest" description="Disordered" evidence="1">
    <location>
        <begin position="51"/>
        <end position="93"/>
    </location>
</feature>
<name>A0AAV2KZM3_KNICA</name>
<evidence type="ECO:0000313" key="3">
    <source>
        <dbReference type="Proteomes" id="UP001497482"/>
    </source>
</evidence>
<proteinExistence type="predicted"/>
<dbReference type="EMBL" id="OZ035824">
    <property type="protein sequence ID" value="CAL1592587.1"/>
    <property type="molecule type" value="Genomic_DNA"/>
</dbReference>
<organism evidence="2 3">
    <name type="scientific">Knipowitschia caucasica</name>
    <name type="common">Caucasian dwarf goby</name>
    <name type="synonym">Pomatoschistus caucasicus</name>
    <dbReference type="NCBI Taxonomy" id="637954"/>
    <lineage>
        <taxon>Eukaryota</taxon>
        <taxon>Metazoa</taxon>
        <taxon>Chordata</taxon>
        <taxon>Craniata</taxon>
        <taxon>Vertebrata</taxon>
        <taxon>Euteleostomi</taxon>
        <taxon>Actinopterygii</taxon>
        <taxon>Neopterygii</taxon>
        <taxon>Teleostei</taxon>
        <taxon>Neoteleostei</taxon>
        <taxon>Acanthomorphata</taxon>
        <taxon>Gobiaria</taxon>
        <taxon>Gobiiformes</taxon>
        <taxon>Gobioidei</taxon>
        <taxon>Gobiidae</taxon>
        <taxon>Gobiinae</taxon>
        <taxon>Knipowitschia</taxon>
    </lineage>
</organism>
<keyword evidence="3" id="KW-1185">Reference proteome</keyword>
<evidence type="ECO:0000256" key="1">
    <source>
        <dbReference type="SAM" id="MobiDB-lite"/>
    </source>
</evidence>
<dbReference type="AlphaFoldDB" id="A0AAV2KZM3"/>